<dbReference type="EMBL" id="OU893340">
    <property type="protein sequence ID" value="CAG9796514.1"/>
    <property type="molecule type" value="Genomic_DNA"/>
</dbReference>
<dbReference type="InterPro" id="IPR024989">
    <property type="entry name" value="MFS_assoc_dom"/>
</dbReference>
<dbReference type="CDD" id="cd17335">
    <property type="entry name" value="MFS_MFSD6"/>
    <property type="match status" value="1"/>
</dbReference>
<feature type="transmembrane region" description="Helical" evidence="7">
    <location>
        <begin position="85"/>
        <end position="106"/>
    </location>
</feature>
<comment type="subcellular location">
    <subcellularLocation>
        <location evidence="1">Membrane</location>
        <topology evidence="1">Multi-pass membrane protein</topology>
    </subcellularLocation>
</comment>
<dbReference type="PANTHER" id="PTHR16172:SF35">
    <property type="entry name" value="MAJOR FACILITATOR SUPERFAMILY (MFS) PROFILE DOMAIN-CONTAINING PROTEIN"/>
    <property type="match status" value="1"/>
</dbReference>
<feature type="transmembrane region" description="Helical" evidence="7">
    <location>
        <begin position="528"/>
        <end position="547"/>
    </location>
</feature>
<feature type="transmembrane region" description="Helical" evidence="7">
    <location>
        <begin position="21"/>
        <end position="43"/>
    </location>
</feature>
<evidence type="ECO:0000256" key="2">
    <source>
        <dbReference type="ARBA" id="ARBA00005241"/>
    </source>
</evidence>
<proteinExistence type="inferred from homology"/>
<evidence type="ECO:0000256" key="3">
    <source>
        <dbReference type="ARBA" id="ARBA00022692"/>
    </source>
</evidence>
<feature type="transmembrane region" description="Helical" evidence="7">
    <location>
        <begin position="470"/>
        <end position="489"/>
    </location>
</feature>
<evidence type="ECO:0000313" key="9">
    <source>
        <dbReference type="EMBL" id="CAG9796514.1"/>
    </source>
</evidence>
<protein>
    <recommendedName>
        <fullName evidence="8">Major facilitator superfamily associated domain-containing protein</fullName>
    </recommendedName>
</protein>
<dbReference type="Pfam" id="PF12832">
    <property type="entry name" value="MFS_1_like"/>
    <property type="match status" value="1"/>
</dbReference>
<feature type="transmembrane region" description="Helical" evidence="7">
    <location>
        <begin position="404"/>
        <end position="425"/>
    </location>
</feature>
<evidence type="ECO:0000256" key="4">
    <source>
        <dbReference type="ARBA" id="ARBA00022989"/>
    </source>
</evidence>
<dbReference type="AlphaFoldDB" id="A0A9N9REZ9"/>
<dbReference type="InterPro" id="IPR036259">
    <property type="entry name" value="MFS_trans_sf"/>
</dbReference>
<keyword evidence="4 7" id="KW-1133">Transmembrane helix</keyword>
<evidence type="ECO:0000256" key="6">
    <source>
        <dbReference type="SAM" id="MobiDB-lite"/>
    </source>
</evidence>
<reference evidence="9" key="2">
    <citation type="submission" date="2022-10" db="EMBL/GenBank/DDBJ databases">
        <authorList>
            <consortium name="ENA_rothamsted_submissions"/>
            <consortium name="culmorum"/>
            <person name="King R."/>
        </authorList>
    </citation>
    <scope>NUCLEOTIDE SEQUENCE</scope>
</reference>
<dbReference type="InterPro" id="IPR051717">
    <property type="entry name" value="MFS_MFSD6"/>
</dbReference>
<feature type="domain" description="Major facilitator superfamily associated" evidence="8">
    <location>
        <begin position="21"/>
        <end position="652"/>
    </location>
</feature>
<feature type="transmembrane region" description="Helical" evidence="7">
    <location>
        <begin position="363"/>
        <end position="392"/>
    </location>
</feature>
<dbReference type="Proteomes" id="UP001153714">
    <property type="component" value="Chromosome 9"/>
</dbReference>
<feature type="transmembrane region" description="Helical" evidence="7">
    <location>
        <begin position="437"/>
        <end position="458"/>
    </location>
</feature>
<name>A0A9N9REZ9_9NEOP</name>
<feature type="compositionally biased region" description="Basic and acidic residues" evidence="6">
    <location>
        <begin position="765"/>
        <end position="776"/>
    </location>
</feature>
<evidence type="ECO:0000256" key="1">
    <source>
        <dbReference type="ARBA" id="ARBA00004141"/>
    </source>
</evidence>
<feature type="transmembrane region" description="Helical" evidence="7">
    <location>
        <begin position="559"/>
        <end position="578"/>
    </location>
</feature>
<gene>
    <name evidence="9" type="ORF">DIATSA_LOCUS13704</name>
</gene>
<feature type="transmembrane region" description="Helical" evidence="7">
    <location>
        <begin position="650"/>
        <end position="668"/>
    </location>
</feature>
<comment type="similarity">
    <text evidence="2">Belongs to the major facilitator superfamily. MFSD6 family.</text>
</comment>
<dbReference type="OrthoDB" id="10061976at2759"/>
<keyword evidence="5 7" id="KW-0472">Membrane</keyword>
<evidence type="ECO:0000256" key="7">
    <source>
        <dbReference type="SAM" id="Phobius"/>
    </source>
</evidence>
<dbReference type="PANTHER" id="PTHR16172">
    <property type="entry name" value="MAJOR FACILITATOR SUPERFAMILY DOMAIN-CONTAINING PROTEIN 6-LIKE"/>
    <property type="match status" value="1"/>
</dbReference>
<dbReference type="Gene3D" id="1.20.1250.20">
    <property type="entry name" value="MFS general substrate transporter like domains"/>
    <property type="match status" value="3"/>
</dbReference>
<sequence length="776" mass="85727">MHFFRSFFKRIFDDLKLKKLIPLKLLFFVHASTLFVLYPYLTIHMRELGINVEETAIMSAVTPVISIVMPPLAGMLADKIGNFRLLLALSSTLGGVSALLLLAVPVGRLTITFPPSVELLATCPDTLRLQHMNEYPCEPLHPYPYNVNLTIVSCGFVCELPDGLPKEDINTIVHALSYDIQIRSPTDTQRLIYRHTVSGLLSHTTAPKKDHSTTRIMTNDIYFNTSIAKISDQEIFFPAPRLYQMTCTYNSTDAMCKLGGEQIFDDIPKNINNEETYQVRVSNDDDKRIVNIVGMHVGNSTEAEENYQCTDYFNTVFERESVKVHVASMQLSRCSAACAATVPRKTLCENKVQHVEVDPAFTFWAYLAVRVFIGIIGGTAFAMFEGAVIAIVREQRADYGLQRVYGSIGGMISSPLSGLLIDYVSRGKGYTDFRPAFYLYAVLKVASGVLMLSIDLEFKQPAQNLLEDVISVFRNIELVALFIACFIMGKKSSNRRLSWEVSKYRGTAWGYIESFLFWLLQDLGASRSLMGITITVGGIAGLPLLVLSGPIIRRIGHANVLFIGFVFYAIRLLGYSMIYNPWLCLIFEALESVTSSLSFTAAVTYAARLSSTTTDTSVQGLLGGLYYGVGRGAGSLIGGYLMKYFGTRPTYQIFAAATLLTGCIYFLFNKFYIHKRAVGDDNDLCKKKPAADVECRETGNVEAEKACSNAGAINLEGSKPKSVAIDDKVKATDLSQKVKVTAENIDGGSDSGVDNPAFNDTESSIEARKEDSKTNG</sequence>
<feature type="region of interest" description="Disordered" evidence="6">
    <location>
        <begin position="745"/>
        <end position="776"/>
    </location>
</feature>
<dbReference type="GO" id="GO:0016020">
    <property type="term" value="C:membrane"/>
    <property type="evidence" value="ECO:0007669"/>
    <property type="project" value="UniProtKB-SubCell"/>
</dbReference>
<dbReference type="SUPFAM" id="SSF103473">
    <property type="entry name" value="MFS general substrate transporter"/>
    <property type="match status" value="2"/>
</dbReference>
<feature type="transmembrane region" description="Helical" evidence="7">
    <location>
        <begin position="55"/>
        <end position="73"/>
    </location>
</feature>
<evidence type="ECO:0000313" key="10">
    <source>
        <dbReference type="Proteomes" id="UP001153714"/>
    </source>
</evidence>
<reference evidence="9" key="1">
    <citation type="submission" date="2021-12" db="EMBL/GenBank/DDBJ databases">
        <authorList>
            <person name="King R."/>
        </authorList>
    </citation>
    <scope>NUCLEOTIDE SEQUENCE</scope>
</reference>
<evidence type="ECO:0000256" key="5">
    <source>
        <dbReference type="ARBA" id="ARBA00023136"/>
    </source>
</evidence>
<keyword evidence="3 7" id="KW-0812">Transmembrane</keyword>
<evidence type="ECO:0000259" key="8">
    <source>
        <dbReference type="Pfam" id="PF12832"/>
    </source>
</evidence>
<organism evidence="9 10">
    <name type="scientific">Diatraea saccharalis</name>
    <name type="common">sugarcane borer</name>
    <dbReference type="NCBI Taxonomy" id="40085"/>
    <lineage>
        <taxon>Eukaryota</taxon>
        <taxon>Metazoa</taxon>
        <taxon>Ecdysozoa</taxon>
        <taxon>Arthropoda</taxon>
        <taxon>Hexapoda</taxon>
        <taxon>Insecta</taxon>
        <taxon>Pterygota</taxon>
        <taxon>Neoptera</taxon>
        <taxon>Endopterygota</taxon>
        <taxon>Lepidoptera</taxon>
        <taxon>Glossata</taxon>
        <taxon>Ditrysia</taxon>
        <taxon>Pyraloidea</taxon>
        <taxon>Crambidae</taxon>
        <taxon>Crambinae</taxon>
        <taxon>Diatraea</taxon>
    </lineage>
</organism>
<accession>A0A9N9REZ9</accession>
<keyword evidence="10" id="KW-1185">Reference proteome</keyword>